<feature type="transmembrane region" description="Helical" evidence="1">
    <location>
        <begin position="52"/>
        <end position="74"/>
    </location>
</feature>
<evidence type="ECO:0000313" key="5">
    <source>
        <dbReference type="Proteomes" id="UP000186883"/>
    </source>
</evidence>
<dbReference type="Pfam" id="PF19953">
    <property type="entry name" value="EACC1"/>
    <property type="match status" value="1"/>
</dbReference>
<keyword evidence="5" id="KW-1185">Reference proteome</keyword>
<dbReference type="AlphaFoldDB" id="A0A154MKC9"/>
<reference evidence="3 5" key="2">
    <citation type="submission" date="2016-11" db="EMBL/GenBank/DDBJ databases">
        <title>Genome sequencing of Amycolatopsis regifaucium.</title>
        <authorList>
            <person name="Mayilraj S."/>
            <person name="Kaur N."/>
        </authorList>
    </citation>
    <scope>NUCLEOTIDE SEQUENCE [LARGE SCALE GENOMIC DNA]</scope>
    <source>
        <strain evidence="3 5">GY080</strain>
    </source>
</reference>
<protein>
    <submittedName>
        <fullName evidence="2">Uncharacterized protein</fullName>
    </submittedName>
</protein>
<reference evidence="2 4" key="1">
    <citation type="submission" date="2015-12" db="EMBL/GenBank/DDBJ databases">
        <title>Amycolatopsis regifaucium genome sequencing and assembly.</title>
        <authorList>
            <person name="Mayilraj S."/>
        </authorList>
    </citation>
    <scope>NUCLEOTIDE SEQUENCE [LARGE SCALE GENOMIC DNA]</scope>
    <source>
        <strain evidence="2 4">GY080</strain>
    </source>
</reference>
<dbReference type="EMBL" id="LOBU02000018">
    <property type="protein sequence ID" value="OKA05226.1"/>
    <property type="molecule type" value="Genomic_DNA"/>
</dbReference>
<dbReference type="Proteomes" id="UP000076321">
    <property type="component" value="Unassembled WGS sequence"/>
</dbReference>
<dbReference type="EMBL" id="LQCI01000013">
    <property type="protein sequence ID" value="KZB84791.1"/>
    <property type="molecule type" value="Genomic_DNA"/>
</dbReference>
<evidence type="ECO:0000313" key="2">
    <source>
        <dbReference type="EMBL" id="KZB84791.1"/>
    </source>
</evidence>
<organism evidence="2 4">
    <name type="scientific">Amycolatopsis regifaucium</name>
    <dbReference type="NCBI Taxonomy" id="546365"/>
    <lineage>
        <taxon>Bacteria</taxon>
        <taxon>Bacillati</taxon>
        <taxon>Actinomycetota</taxon>
        <taxon>Actinomycetes</taxon>
        <taxon>Pseudonocardiales</taxon>
        <taxon>Pseudonocardiaceae</taxon>
        <taxon>Amycolatopsis</taxon>
    </lineage>
</organism>
<evidence type="ECO:0000256" key="1">
    <source>
        <dbReference type="SAM" id="Phobius"/>
    </source>
</evidence>
<gene>
    <name evidence="3" type="ORF">ATP06_0227070</name>
    <name evidence="2" type="ORF">AVL48_31800</name>
</gene>
<keyword evidence="1" id="KW-0472">Membrane</keyword>
<evidence type="ECO:0000313" key="4">
    <source>
        <dbReference type="Proteomes" id="UP000076321"/>
    </source>
</evidence>
<name>A0A154MKC9_9PSEU</name>
<accession>A0A154MKC9</accession>
<keyword evidence="1" id="KW-0812">Transmembrane</keyword>
<dbReference type="OrthoDB" id="5194337at2"/>
<proteinExistence type="predicted"/>
<keyword evidence="1" id="KW-1133">Transmembrane helix</keyword>
<evidence type="ECO:0000313" key="3">
    <source>
        <dbReference type="EMBL" id="OKA05226.1"/>
    </source>
</evidence>
<dbReference type="Proteomes" id="UP000186883">
    <property type="component" value="Unassembled WGS sequence"/>
</dbReference>
<dbReference type="InterPro" id="IPR045428">
    <property type="entry name" value="EACC1"/>
</dbReference>
<sequence length="120" mass="12368">MDLTIRITAEDAVAELGSLNDWLSADEQLRGRIDVLAAAGEPGTLAGGLLEALAVALAPGGVATVVATVLVTWIRHRTGSVKITGTCPGRLDVRSRSHTCANLDAAAVRELTAKIADAPE</sequence>
<comment type="caution">
    <text evidence="2">The sequence shown here is derived from an EMBL/GenBank/DDBJ whole genome shotgun (WGS) entry which is preliminary data.</text>
</comment>
<dbReference type="RefSeq" id="WP_061989687.1">
    <property type="nucleotide sequence ID" value="NZ_FOPQ01000028.1"/>
</dbReference>